<evidence type="ECO:0000313" key="4">
    <source>
        <dbReference type="EMBL" id="SDP28963.1"/>
    </source>
</evidence>
<evidence type="ECO:0000313" key="5">
    <source>
        <dbReference type="Proteomes" id="UP000199077"/>
    </source>
</evidence>
<dbReference type="Pfam" id="PF00535">
    <property type="entry name" value="Glycos_transf_2"/>
    <property type="match status" value="1"/>
</dbReference>
<dbReference type="Proteomes" id="UP000199077">
    <property type="component" value="Chromosome I"/>
</dbReference>
<protein>
    <submittedName>
        <fullName evidence="4">CDP-glycerol glycerophosphotransferase</fullName>
    </submittedName>
</protein>
<feature type="domain" description="Glycosyltransferase 2-like" evidence="3">
    <location>
        <begin position="12"/>
        <end position="175"/>
    </location>
</feature>
<dbReference type="Gene3D" id="3.90.550.10">
    <property type="entry name" value="Spore Coat Polysaccharide Biosynthesis Protein SpsA, Chain A"/>
    <property type="match status" value="1"/>
</dbReference>
<dbReference type="PANTHER" id="PTHR22916">
    <property type="entry name" value="GLYCOSYLTRANSFERASE"/>
    <property type="match status" value="1"/>
</dbReference>
<dbReference type="PANTHER" id="PTHR22916:SF51">
    <property type="entry name" value="GLYCOSYLTRANSFERASE EPSH-RELATED"/>
    <property type="match status" value="1"/>
</dbReference>
<keyword evidence="1" id="KW-0328">Glycosyltransferase</keyword>
<dbReference type="InterPro" id="IPR029044">
    <property type="entry name" value="Nucleotide-diphossugar_trans"/>
</dbReference>
<evidence type="ECO:0000256" key="1">
    <source>
        <dbReference type="ARBA" id="ARBA00022676"/>
    </source>
</evidence>
<gene>
    <name evidence="4" type="ORF">SAMN04489867_1965</name>
</gene>
<dbReference type="STRING" id="443156.SAMN04489867_1965"/>
<dbReference type="GO" id="GO:0016757">
    <property type="term" value="F:glycosyltransferase activity"/>
    <property type="evidence" value="ECO:0007669"/>
    <property type="project" value="UniProtKB-KW"/>
</dbReference>
<organism evidence="4 5">
    <name type="scientific">Pedococcus dokdonensis</name>
    <dbReference type="NCBI Taxonomy" id="443156"/>
    <lineage>
        <taxon>Bacteria</taxon>
        <taxon>Bacillati</taxon>
        <taxon>Actinomycetota</taxon>
        <taxon>Actinomycetes</taxon>
        <taxon>Micrococcales</taxon>
        <taxon>Intrasporangiaceae</taxon>
        <taxon>Pedococcus</taxon>
    </lineage>
</organism>
<dbReference type="EMBL" id="LT629711">
    <property type="protein sequence ID" value="SDP28963.1"/>
    <property type="molecule type" value="Genomic_DNA"/>
</dbReference>
<dbReference type="AlphaFoldDB" id="A0A1H0RHB5"/>
<reference evidence="5" key="1">
    <citation type="submission" date="2016-10" db="EMBL/GenBank/DDBJ databases">
        <authorList>
            <person name="Varghese N."/>
            <person name="Submissions S."/>
        </authorList>
    </citation>
    <scope>NUCLEOTIDE SEQUENCE [LARGE SCALE GENOMIC DNA]</scope>
    <source>
        <strain evidence="5">DSM 22329</strain>
    </source>
</reference>
<evidence type="ECO:0000259" key="3">
    <source>
        <dbReference type="Pfam" id="PF00535"/>
    </source>
</evidence>
<sequence>MTAQPGGTPLLSVVVAVYDVERWVRECLESIAQVVPRDTEVIIIDDGSTDASPAICDAFAADRPGWKVVHQSNAGLGAARNVGIDLATGEYVGFVDGDDVLMPAYADLVRRAVVQGVHVATGAVNRTDGERDWPSGLHARALQDVGDRVVLVDDPSLIYDTTAWNKVYRRSFLAEHGLRFPEGVLYEDLPVTVRALHFAGPVAVVHEPVYRWRSRQGERSITQRRNELVNLTDRFAAVRDVDEFLETQQLLVLREHHDAKVLQLDLPLYTAALPESDEAYRAAYLTFFRHVVAGLPQSLIDAEPPTLRLYVTLAAAGRMDDLVKVVRARRGRRAWADDDRGHLARARDNLASFAIERDAGPTSTLQLVWRATTSTLKALLPDWAKQRVAILLGRLRRQGG</sequence>
<dbReference type="InterPro" id="IPR001173">
    <property type="entry name" value="Glyco_trans_2-like"/>
</dbReference>
<dbReference type="RefSeq" id="WP_172829386.1">
    <property type="nucleotide sequence ID" value="NZ_LT629711.1"/>
</dbReference>
<keyword evidence="2 4" id="KW-0808">Transferase</keyword>
<dbReference type="SUPFAM" id="SSF53448">
    <property type="entry name" value="Nucleotide-diphospho-sugar transferases"/>
    <property type="match status" value="1"/>
</dbReference>
<keyword evidence="5" id="KW-1185">Reference proteome</keyword>
<name>A0A1H0RHB5_9MICO</name>
<proteinExistence type="predicted"/>
<evidence type="ECO:0000256" key="2">
    <source>
        <dbReference type="ARBA" id="ARBA00022679"/>
    </source>
</evidence>
<dbReference type="CDD" id="cd00761">
    <property type="entry name" value="Glyco_tranf_GTA_type"/>
    <property type="match status" value="1"/>
</dbReference>
<accession>A0A1H0RHB5</accession>